<evidence type="ECO:0000313" key="2">
    <source>
        <dbReference type="Ensembl" id="ENSOSIP00000004003.1"/>
    </source>
</evidence>
<dbReference type="Gene3D" id="3.40.50.360">
    <property type="match status" value="1"/>
</dbReference>
<dbReference type="SUPFAM" id="SSF52218">
    <property type="entry name" value="Flavoproteins"/>
    <property type="match status" value="1"/>
</dbReference>
<dbReference type="PROSITE" id="PS50902">
    <property type="entry name" value="FLAVODOXIN_LIKE"/>
    <property type="match status" value="1"/>
</dbReference>
<keyword evidence="3" id="KW-1185">Reference proteome</keyword>
<dbReference type="GO" id="GO:0010181">
    <property type="term" value="F:FMN binding"/>
    <property type="evidence" value="ECO:0007669"/>
    <property type="project" value="InterPro"/>
</dbReference>
<dbReference type="InterPro" id="IPR029039">
    <property type="entry name" value="Flavoprotein-like_sf"/>
</dbReference>
<dbReference type="AlphaFoldDB" id="A0A8C8DG80"/>
<dbReference type="Ensembl" id="ENSOSIT00000004287.1">
    <property type="protein sequence ID" value="ENSOSIP00000004003.1"/>
    <property type="gene ID" value="ENSOSIG00000002693.1"/>
</dbReference>
<evidence type="ECO:0000313" key="3">
    <source>
        <dbReference type="Proteomes" id="UP000694383"/>
    </source>
</evidence>
<organism evidence="2 3">
    <name type="scientific">Oryzias sinensis</name>
    <name type="common">Chinese medaka</name>
    <dbReference type="NCBI Taxonomy" id="183150"/>
    <lineage>
        <taxon>Eukaryota</taxon>
        <taxon>Metazoa</taxon>
        <taxon>Chordata</taxon>
        <taxon>Craniata</taxon>
        <taxon>Vertebrata</taxon>
        <taxon>Euteleostomi</taxon>
        <taxon>Actinopterygii</taxon>
        <taxon>Neopterygii</taxon>
        <taxon>Teleostei</taxon>
        <taxon>Neoteleostei</taxon>
        <taxon>Acanthomorphata</taxon>
        <taxon>Ovalentaria</taxon>
        <taxon>Atherinomorphae</taxon>
        <taxon>Beloniformes</taxon>
        <taxon>Adrianichthyidae</taxon>
        <taxon>Oryziinae</taxon>
        <taxon>Oryzias</taxon>
    </lineage>
</organism>
<feature type="domain" description="Flavodoxin-like" evidence="1">
    <location>
        <begin position="6"/>
        <end position="66"/>
    </location>
</feature>
<protein>
    <recommendedName>
        <fullName evidence="1">Flavodoxin-like domain-containing protein</fullName>
    </recommendedName>
</protein>
<accession>A0A8C8DG80</accession>
<dbReference type="Pfam" id="PF00258">
    <property type="entry name" value="Flavodoxin_1"/>
    <property type="match status" value="1"/>
</dbReference>
<reference evidence="2" key="1">
    <citation type="submission" date="2025-08" db="UniProtKB">
        <authorList>
            <consortium name="Ensembl"/>
        </authorList>
    </citation>
    <scope>IDENTIFICATION</scope>
</reference>
<dbReference type="InterPro" id="IPR008254">
    <property type="entry name" value="Flavodoxin/NO_synth"/>
</dbReference>
<sequence length="66" mass="7461">MSIPSLLVLYGSQTGTAQDVAQRIGRQAQRRRLPVRVMALDRYAVVSFLWWCSSAPPPDRESLRTT</sequence>
<reference evidence="2" key="2">
    <citation type="submission" date="2025-09" db="UniProtKB">
        <authorList>
            <consortium name="Ensembl"/>
        </authorList>
    </citation>
    <scope>IDENTIFICATION</scope>
</reference>
<proteinExistence type="predicted"/>
<dbReference type="Proteomes" id="UP000694383">
    <property type="component" value="Unplaced"/>
</dbReference>
<name>A0A8C8DG80_9TELE</name>
<evidence type="ECO:0000259" key="1">
    <source>
        <dbReference type="PROSITE" id="PS50902"/>
    </source>
</evidence>
<dbReference type="GeneTree" id="ENSGT00960000187464"/>